<evidence type="ECO:0000313" key="3">
    <source>
        <dbReference type="Proteomes" id="UP000254266"/>
    </source>
</evidence>
<dbReference type="AlphaFoldDB" id="A0A370DD22"/>
<gene>
    <name evidence="2" type="ORF">DIZ80_10925</name>
</gene>
<dbReference type="InterPro" id="IPR009875">
    <property type="entry name" value="PilZ_domain"/>
</dbReference>
<dbReference type="Proteomes" id="UP000254266">
    <property type="component" value="Unassembled WGS sequence"/>
</dbReference>
<comment type="caution">
    <text evidence="2">The sequence shown here is derived from an EMBL/GenBank/DDBJ whole genome shotgun (WGS) entry which is preliminary data.</text>
</comment>
<protein>
    <submittedName>
        <fullName evidence="2">Pilus assembly protein PilZ</fullName>
    </submittedName>
</protein>
<name>A0A370DD22_9GAMM</name>
<dbReference type="GO" id="GO:0035438">
    <property type="term" value="F:cyclic-di-GMP binding"/>
    <property type="evidence" value="ECO:0007669"/>
    <property type="project" value="InterPro"/>
</dbReference>
<dbReference type="Gene3D" id="2.40.10.220">
    <property type="entry name" value="predicted glycosyltransferase like domains"/>
    <property type="match status" value="1"/>
</dbReference>
<dbReference type="Pfam" id="PF07238">
    <property type="entry name" value="PilZ"/>
    <property type="match status" value="1"/>
</dbReference>
<accession>A0A370DD22</accession>
<reference evidence="2 3" key="1">
    <citation type="journal article" date="2018" name="ISME J.">
        <title>Endosymbiont genomes yield clues of tubeworm success.</title>
        <authorList>
            <person name="Li Y."/>
            <person name="Liles M.R."/>
            <person name="Halanych K.M."/>
        </authorList>
    </citation>
    <scope>NUCLEOTIDE SEQUENCE [LARGE SCALE GENOMIC DNA]</scope>
    <source>
        <strain evidence="2">A1464</strain>
    </source>
</reference>
<feature type="domain" description="PilZ" evidence="1">
    <location>
        <begin position="4"/>
        <end position="89"/>
    </location>
</feature>
<dbReference type="EMBL" id="QFXC01000011">
    <property type="protein sequence ID" value="RDH82781.1"/>
    <property type="molecule type" value="Genomic_DNA"/>
</dbReference>
<dbReference type="SUPFAM" id="SSF141371">
    <property type="entry name" value="PilZ domain-like"/>
    <property type="match status" value="1"/>
</dbReference>
<organism evidence="2 3">
    <name type="scientific">endosymbiont of Galathealinum brachiosum</name>
    <dbReference type="NCBI Taxonomy" id="2200906"/>
    <lineage>
        <taxon>Bacteria</taxon>
        <taxon>Pseudomonadati</taxon>
        <taxon>Pseudomonadota</taxon>
        <taxon>Gammaproteobacteria</taxon>
        <taxon>sulfur-oxidizing symbionts</taxon>
    </lineage>
</organism>
<sequence>MSSENRKHLRIGLIVDIELTLPGQDMMNVRTRNISDGGLYLILDNIELPKVDTEVQVRLKNQLGDGEEPPVNRAKVVRHEPDGIGLVFLE</sequence>
<keyword evidence="3" id="KW-1185">Reference proteome</keyword>
<evidence type="ECO:0000259" key="1">
    <source>
        <dbReference type="Pfam" id="PF07238"/>
    </source>
</evidence>
<evidence type="ECO:0000313" key="2">
    <source>
        <dbReference type="EMBL" id="RDH82781.1"/>
    </source>
</evidence>
<proteinExistence type="predicted"/>